<organism evidence="2 3">
    <name type="scientific">candidate division WOR-1 bacterium RIFOXYB2_FULL_36_35</name>
    <dbReference type="NCBI Taxonomy" id="1802578"/>
    <lineage>
        <taxon>Bacteria</taxon>
        <taxon>Bacillati</taxon>
        <taxon>Saganbacteria</taxon>
    </lineage>
</organism>
<reference evidence="2 3" key="1">
    <citation type="journal article" date="2016" name="Nat. Commun.">
        <title>Thousands of microbial genomes shed light on interconnected biogeochemical processes in an aquifer system.</title>
        <authorList>
            <person name="Anantharaman K."/>
            <person name="Brown C.T."/>
            <person name="Hug L.A."/>
            <person name="Sharon I."/>
            <person name="Castelle C.J."/>
            <person name="Probst A.J."/>
            <person name="Thomas B.C."/>
            <person name="Singh A."/>
            <person name="Wilkins M.J."/>
            <person name="Karaoz U."/>
            <person name="Brodie E.L."/>
            <person name="Williams K.H."/>
            <person name="Hubbard S.S."/>
            <person name="Banfield J.F."/>
        </authorList>
    </citation>
    <scope>NUCLEOTIDE SEQUENCE [LARGE SCALE GENOMIC DNA]</scope>
</reference>
<proteinExistence type="predicted"/>
<protein>
    <submittedName>
        <fullName evidence="2">Uncharacterized protein</fullName>
    </submittedName>
</protein>
<dbReference type="AlphaFoldDB" id="A0A1F4RYA8"/>
<keyword evidence="1" id="KW-1133">Transmembrane helix</keyword>
<evidence type="ECO:0000256" key="1">
    <source>
        <dbReference type="SAM" id="Phobius"/>
    </source>
</evidence>
<keyword evidence="1" id="KW-0812">Transmembrane</keyword>
<feature type="transmembrane region" description="Helical" evidence="1">
    <location>
        <begin position="16"/>
        <end position="36"/>
    </location>
</feature>
<evidence type="ECO:0000313" key="2">
    <source>
        <dbReference type="EMBL" id="OGC13137.1"/>
    </source>
</evidence>
<keyword evidence="1" id="KW-0472">Membrane</keyword>
<feature type="transmembrane region" description="Helical" evidence="1">
    <location>
        <begin position="48"/>
        <end position="72"/>
    </location>
</feature>
<comment type="caution">
    <text evidence="2">The sequence shown here is derived from an EMBL/GenBank/DDBJ whole genome shotgun (WGS) entry which is preliminary data.</text>
</comment>
<name>A0A1F4RYA8_UNCSA</name>
<dbReference type="Proteomes" id="UP000177905">
    <property type="component" value="Unassembled WGS sequence"/>
</dbReference>
<sequence>MAGGIMGMFGYGFMDGLKVGTLSAIVISTLLSIFTVKAKNLLNFTNILFIIATGILAFFGGAFLGLILPAYLTTK</sequence>
<dbReference type="EMBL" id="MEUA01000061">
    <property type="protein sequence ID" value="OGC13137.1"/>
    <property type="molecule type" value="Genomic_DNA"/>
</dbReference>
<evidence type="ECO:0000313" key="3">
    <source>
        <dbReference type="Proteomes" id="UP000177905"/>
    </source>
</evidence>
<accession>A0A1F4RYA8</accession>
<gene>
    <name evidence="2" type="ORF">A2290_07500</name>
</gene>